<dbReference type="EMBL" id="JANBUO010000856">
    <property type="protein sequence ID" value="KAJ2801183.1"/>
    <property type="molecule type" value="Genomic_DNA"/>
</dbReference>
<dbReference type="Pfam" id="PF01399">
    <property type="entry name" value="PCI"/>
    <property type="match status" value="1"/>
</dbReference>
<dbReference type="Proteomes" id="UP001140094">
    <property type="component" value="Unassembled WGS sequence"/>
</dbReference>
<dbReference type="InterPro" id="IPR036388">
    <property type="entry name" value="WH-like_DNA-bd_sf"/>
</dbReference>
<evidence type="ECO:0000259" key="4">
    <source>
        <dbReference type="PROSITE" id="PS50250"/>
    </source>
</evidence>
<comment type="similarity">
    <text evidence="1">Belongs to the CSN4 family.</text>
</comment>
<name>A0A9W8LTE2_9FUNG</name>
<evidence type="ECO:0000256" key="1">
    <source>
        <dbReference type="ARBA" id="ARBA00010417"/>
    </source>
</evidence>
<organism evidence="5 6">
    <name type="scientific">Coemansia guatemalensis</name>
    <dbReference type="NCBI Taxonomy" id="2761395"/>
    <lineage>
        <taxon>Eukaryota</taxon>
        <taxon>Fungi</taxon>
        <taxon>Fungi incertae sedis</taxon>
        <taxon>Zoopagomycota</taxon>
        <taxon>Kickxellomycotina</taxon>
        <taxon>Kickxellomycetes</taxon>
        <taxon>Kickxellales</taxon>
        <taxon>Kickxellaceae</taxon>
        <taxon>Coemansia</taxon>
    </lineage>
</organism>
<dbReference type="PROSITE" id="PS50250">
    <property type="entry name" value="PCI"/>
    <property type="match status" value="1"/>
</dbReference>
<dbReference type="SUPFAM" id="SSF46785">
    <property type="entry name" value="Winged helix' DNA-binding domain"/>
    <property type="match status" value="1"/>
</dbReference>
<feature type="domain" description="PCI" evidence="4">
    <location>
        <begin position="217"/>
        <end position="374"/>
    </location>
</feature>
<dbReference type="GO" id="GO:0008180">
    <property type="term" value="C:COP9 signalosome"/>
    <property type="evidence" value="ECO:0007669"/>
    <property type="project" value="UniProtKB-KW"/>
</dbReference>
<dbReference type="GO" id="GO:0005829">
    <property type="term" value="C:cytosol"/>
    <property type="evidence" value="ECO:0007669"/>
    <property type="project" value="TreeGrafter"/>
</dbReference>
<dbReference type="InterPro" id="IPR000717">
    <property type="entry name" value="PCI_dom"/>
</dbReference>
<protein>
    <recommendedName>
        <fullName evidence="2">COP9 signalosome complex subunit 4</fullName>
    </recommendedName>
</protein>
<dbReference type="AlphaFoldDB" id="A0A9W8LTE2"/>
<reference evidence="5" key="1">
    <citation type="submission" date="2022-07" db="EMBL/GenBank/DDBJ databases">
        <title>Phylogenomic reconstructions and comparative analyses of Kickxellomycotina fungi.</title>
        <authorList>
            <person name="Reynolds N.K."/>
            <person name="Stajich J.E."/>
            <person name="Barry K."/>
            <person name="Grigoriev I.V."/>
            <person name="Crous P."/>
            <person name="Smith M.E."/>
        </authorList>
    </citation>
    <scope>NUCLEOTIDE SEQUENCE</scope>
    <source>
        <strain evidence="5">NRRL 1565</strain>
    </source>
</reference>
<keyword evidence="6" id="KW-1185">Reference proteome</keyword>
<sequence length="437" mass="49213">MSSAQQIAAQLSELFRNDSLSIAEGSEKVRNFITDVLARYSNEDAEARRKVLANIIDACVVEHVAQTTSSVVLTELVNLMPNTPGQGIGLSQDVRRETLSYLISKVPQRGLAFGEIINTARVGLCNILANEERFEEAAEVLYATRFDNSQRPDLEQYQFTVYLHSLELFLRAGTLEKAQSAHSLASACYKHISDVQARCQYNILTAQLYELKGNYIEAATRYHGVTQFSMGSPDQQRKSLQSAIACAILASAGPQKMRVMANLQREKLASTLPSYEMLTKMVLKRLVTHEELEEFNRNVRDGRKADSLRTVVCEHNVFVLSSLYSNIRFENLGHRLGVNSDDAEQICARMIAEGRMKGRIDQIEGVVTFEGARDVQEVSAGILKKQTKPQPPMHFRETIAVNWDERIVNLCTSVEEAVDLLIEKQPRYTQMLFRRSE</sequence>
<dbReference type="PANTHER" id="PTHR10855:SF2">
    <property type="entry name" value="COP9 SIGNALOSOME COMPLEX SUBUNIT 4"/>
    <property type="match status" value="1"/>
</dbReference>
<evidence type="ECO:0000256" key="2">
    <source>
        <dbReference type="ARBA" id="ARBA00014881"/>
    </source>
</evidence>
<gene>
    <name evidence="5" type="ORF">H4R20_003779</name>
</gene>
<dbReference type="InterPro" id="IPR040134">
    <property type="entry name" value="PSMD12/CSN4"/>
</dbReference>
<keyword evidence="3" id="KW-0736">Signalosome</keyword>
<dbReference type="SMART" id="SM00088">
    <property type="entry name" value="PINT"/>
    <property type="match status" value="1"/>
</dbReference>
<dbReference type="Gene3D" id="1.10.10.10">
    <property type="entry name" value="Winged helix-like DNA-binding domain superfamily/Winged helix DNA-binding domain"/>
    <property type="match status" value="1"/>
</dbReference>
<evidence type="ECO:0000313" key="5">
    <source>
        <dbReference type="EMBL" id="KAJ2801183.1"/>
    </source>
</evidence>
<dbReference type="InterPro" id="IPR036390">
    <property type="entry name" value="WH_DNA-bd_sf"/>
</dbReference>
<evidence type="ECO:0000313" key="6">
    <source>
        <dbReference type="Proteomes" id="UP001140094"/>
    </source>
</evidence>
<comment type="caution">
    <text evidence="5">The sequence shown here is derived from an EMBL/GenBank/DDBJ whole genome shotgun (WGS) entry which is preliminary data.</text>
</comment>
<dbReference type="OrthoDB" id="295656at2759"/>
<accession>A0A9W8LTE2</accession>
<proteinExistence type="inferred from homology"/>
<dbReference type="PANTHER" id="PTHR10855">
    <property type="entry name" value="26S PROTEASOME NON-ATPASE REGULATORY SUBUNIT 12/COP9 SIGNALOSOME COMPLEX SUBUNIT 4"/>
    <property type="match status" value="1"/>
</dbReference>
<evidence type="ECO:0000256" key="3">
    <source>
        <dbReference type="ARBA" id="ARBA00022790"/>
    </source>
</evidence>